<keyword evidence="3" id="KW-0732">Signal</keyword>
<sequence length="524" mass="56812">MLHLHLSVVLLPFLSSLVLSLPVLGPCDEAVVTSISGTYTGIITDIAPHVRQFLKLPYALSPTGSRRWLPPIKPSSNASSTYDSTTFPPSCPQYVSRVPTVQSQDVPEFQIFTDGQGTTAGASAAETSEDCLYLAVWTPVGLAVSNLPVIMFITGGGFLTGGINIPYQLPHHWVERTQAHIVVTINYRLNIMGFPDAAGLETQNIGLLDQRMALEWVRDNIAAFGGNPSRIMLWGQSAGADSVDFQNFAFPNDPIASSFYMSSGNAFQRIVVSDPGHKNFSFVATHFGCAGLDSSQELDCMRTVPSNDLQNFIGQYMDNFTLVDPTLAPLRFNPTADDVLVFSNYTERYEKGLVADRPAIVSTTTNEGVVAIPYPGTPGSSAAGQPPNQTVVDFATLLYFLCPAVQTSVLRAKLNLTTYRIQYAGNFSNVSPRPWLGAYHLSDLPPVFGTHGDFRGSSTPEEVAVSESMQNHVFMQMQDPSARLEGVGWPNYKEGSVLVFGLNGTIMQRVNVSEIDNACTGFGV</sequence>
<dbReference type="SUPFAM" id="SSF53474">
    <property type="entry name" value="alpha/beta-Hydrolases"/>
    <property type="match status" value="1"/>
</dbReference>
<keyword evidence="6" id="KW-1185">Reference proteome</keyword>
<evidence type="ECO:0000313" key="6">
    <source>
        <dbReference type="Proteomes" id="UP000184330"/>
    </source>
</evidence>
<gene>
    <name evidence="5" type="ORF">PAC_18128</name>
</gene>
<dbReference type="AlphaFoldDB" id="A0A1L7XT81"/>
<evidence type="ECO:0000259" key="4">
    <source>
        <dbReference type="Pfam" id="PF00135"/>
    </source>
</evidence>
<dbReference type="EC" id="3.1.1.-" evidence="3"/>
<evidence type="ECO:0000256" key="3">
    <source>
        <dbReference type="RuleBase" id="RU361235"/>
    </source>
</evidence>
<dbReference type="Gene3D" id="3.40.50.1820">
    <property type="entry name" value="alpha/beta hydrolase"/>
    <property type="match status" value="1"/>
</dbReference>
<evidence type="ECO:0000256" key="2">
    <source>
        <dbReference type="ARBA" id="ARBA00022801"/>
    </source>
</evidence>
<dbReference type="InterPro" id="IPR029058">
    <property type="entry name" value="AB_hydrolase_fold"/>
</dbReference>
<proteinExistence type="inferred from homology"/>
<organism evidence="5 6">
    <name type="scientific">Phialocephala subalpina</name>
    <dbReference type="NCBI Taxonomy" id="576137"/>
    <lineage>
        <taxon>Eukaryota</taxon>
        <taxon>Fungi</taxon>
        <taxon>Dikarya</taxon>
        <taxon>Ascomycota</taxon>
        <taxon>Pezizomycotina</taxon>
        <taxon>Leotiomycetes</taxon>
        <taxon>Helotiales</taxon>
        <taxon>Mollisiaceae</taxon>
        <taxon>Phialocephala</taxon>
        <taxon>Phialocephala fortinii species complex</taxon>
    </lineage>
</organism>
<dbReference type="EMBL" id="FJOG01000052">
    <property type="protein sequence ID" value="CZR68229.1"/>
    <property type="molecule type" value="Genomic_DNA"/>
</dbReference>
<reference evidence="5 6" key="1">
    <citation type="submission" date="2016-03" db="EMBL/GenBank/DDBJ databases">
        <authorList>
            <person name="Ploux O."/>
        </authorList>
    </citation>
    <scope>NUCLEOTIDE SEQUENCE [LARGE SCALE GENOMIC DNA]</scope>
    <source>
        <strain evidence="5 6">UAMH 11012</strain>
    </source>
</reference>
<dbReference type="STRING" id="576137.A0A1L7XT81"/>
<dbReference type="InterPro" id="IPR002018">
    <property type="entry name" value="CarbesteraseB"/>
</dbReference>
<evidence type="ECO:0000256" key="1">
    <source>
        <dbReference type="ARBA" id="ARBA00005964"/>
    </source>
</evidence>
<dbReference type="GO" id="GO:0016787">
    <property type="term" value="F:hydrolase activity"/>
    <property type="evidence" value="ECO:0007669"/>
    <property type="project" value="UniProtKB-KW"/>
</dbReference>
<feature type="domain" description="Carboxylesterase type B" evidence="4">
    <location>
        <begin position="34"/>
        <end position="373"/>
    </location>
</feature>
<dbReference type="InterPro" id="IPR019826">
    <property type="entry name" value="Carboxylesterase_B_AS"/>
</dbReference>
<dbReference type="Proteomes" id="UP000184330">
    <property type="component" value="Unassembled WGS sequence"/>
</dbReference>
<dbReference type="PROSITE" id="PS00122">
    <property type="entry name" value="CARBOXYLESTERASE_B_1"/>
    <property type="match status" value="1"/>
</dbReference>
<dbReference type="OrthoDB" id="408631at2759"/>
<name>A0A1L7XT81_9HELO</name>
<dbReference type="InterPro" id="IPR050309">
    <property type="entry name" value="Type-B_Carboxylest/Lipase"/>
</dbReference>
<accession>A0A1L7XT81</accession>
<keyword evidence="2 3" id="KW-0378">Hydrolase</keyword>
<comment type="similarity">
    <text evidence="1 3">Belongs to the type-B carboxylesterase/lipase family.</text>
</comment>
<protein>
    <recommendedName>
        <fullName evidence="3">Carboxylic ester hydrolase</fullName>
        <ecNumber evidence="3">3.1.1.-</ecNumber>
    </recommendedName>
</protein>
<feature type="signal peptide" evidence="3">
    <location>
        <begin position="1"/>
        <end position="20"/>
    </location>
</feature>
<evidence type="ECO:0000313" key="5">
    <source>
        <dbReference type="EMBL" id="CZR68229.1"/>
    </source>
</evidence>
<dbReference type="Pfam" id="PF00135">
    <property type="entry name" value="COesterase"/>
    <property type="match status" value="1"/>
</dbReference>
<feature type="chain" id="PRO_5011833376" description="Carboxylic ester hydrolase" evidence="3">
    <location>
        <begin position="21"/>
        <end position="524"/>
    </location>
</feature>
<dbReference type="PANTHER" id="PTHR11559">
    <property type="entry name" value="CARBOXYLESTERASE"/>
    <property type="match status" value="1"/>
</dbReference>